<evidence type="ECO:0000256" key="3">
    <source>
        <dbReference type="ARBA" id="ARBA00022691"/>
    </source>
</evidence>
<evidence type="ECO:0000313" key="4">
    <source>
        <dbReference type="EMBL" id="PJA15460.1"/>
    </source>
</evidence>
<sequence>HLIATIRKQLFHWQSDITLLRGDATTISFNEYDVVFIFMLSSFVNKVLVPKFEKELRPGARVVSYVFPMKSALFTEKKMEIPAHGWKSNVYIYEKKA</sequence>
<evidence type="ECO:0000256" key="1">
    <source>
        <dbReference type="ARBA" id="ARBA00022603"/>
    </source>
</evidence>
<dbReference type="EMBL" id="PFQB01000016">
    <property type="protein sequence ID" value="PJA15460.1"/>
    <property type="molecule type" value="Genomic_DNA"/>
</dbReference>
<dbReference type="PANTHER" id="PTHR13610:SF9">
    <property type="entry name" value="FI06469P"/>
    <property type="match status" value="1"/>
</dbReference>
<protein>
    <recommendedName>
        <fullName evidence="6">SAM-dependent methyltransferase</fullName>
    </recommendedName>
</protein>
<name>A0A2M7W2Z4_9BACT</name>
<dbReference type="Gene3D" id="3.40.50.150">
    <property type="entry name" value="Vaccinia Virus protein VP39"/>
    <property type="match status" value="1"/>
</dbReference>
<proteinExistence type="predicted"/>
<keyword evidence="1" id="KW-0489">Methyltransferase</keyword>
<dbReference type="PANTHER" id="PTHR13610">
    <property type="entry name" value="METHYLTRANSFERASE DOMAIN-CONTAINING PROTEIN"/>
    <property type="match status" value="1"/>
</dbReference>
<gene>
    <name evidence="4" type="ORF">COX64_00710</name>
</gene>
<accession>A0A2M7W2Z4</accession>
<dbReference type="InterPro" id="IPR026170">
    <property type="entry name" value="FAM173A/B"/>
</dbReference>
<evidence type="ECO:0000256" key="2">
    <source>
        <dbReference type="ARBA" id="ARBA00022679"/>
    </source>
</evidence>
<comment type="caution">
    <text evidence="4">The sequence shown here is derived from an EMBL/GenBank/DDBJ whole genome shotgun (WGS) entry which is preliminary data.</text>
</comment>
<evidence type="ECO:0008006" key="6">
    <source>
        <dbReference type="Google" id="ProtNLM"/>
    </source>
</evidence>
<evidence type="ECO:0000313" key="5">
    <source>
        <dbReference type="Proteomes" id="UP000228952"/>
    </source>
</evidence>
<dbReference type="GO" id="GO:0032259">
    <property type="term" value="P:methylation"/>
    <property type="evidence" value="ECO:0007669"/>
    <property type="project" value="UniProtKB-KW"/>
</dbReference>
<keyword evidence="2" id="KW-0808">Transferase</keyword>
<reference evidence="5" key="1">
    <citation type="submission" date="2017-09" db="EMBL/GenBank/DDBJ databases">
        <title>Depth-based differentiation of microbial function through sediment-hosted aquifers and enrichment of novel symbionts in the deep terrestrial subsurface.</title>
        <authorList>
            <person name="Probst A.J."/>
            <person name="Ladd B."/>
            <person name="Jarett J.K."/>
            <person name="Geller-Mcgrath D.E."/>
            <person name="Sieber C.M.K."/>
            <person name="Emerson J.B."/>
            <person name="Anantharaman K."/>
            <person name="Thomas B.C."/>
            <person name="Malmstrom R."/>
            <person name="Stieglmeier M."/>
            <person name="Klingl A."/>
            <person name="Woyke T."/>
            <person name="Ryan C.M."/>
            <person name="Banfield J.F."/>
        </authorList>
    </citation>
    <scope>NUCLEOTIDE SEQUENCE [LARGE SCALE GENOMIC DNA]</scope>
</reference>
<dbReference type="Proteomes" id="UP000228952">
    <property type="component" value="Unassembled WGS sequence"/>
</dbReference>
<dbReference type="InterPro" id="IPR029063">
    <property type="entry name" value="SAM-dependent_MTases_sf"/>
</dbReference>
<feature type="non-terminal residue" evidence="4">
    <location>
        <position position="1"/>
    </location>
</feature>
<keyword evidence="3" id="KW-0949">S-adenosyl-L-methionine</keyword>
<organism evidence="4 5">
    <name type="scientific">Candidatus Dojkabacteria bacterium CG_4_10_14_0_2_um_filter_Dojkabacteria_WS6_41_15</name>
    <dbReference type="NCBI Taxonomy" id="2014249"/>
    <lineage>
        <taxon>Bacteria</taxon>
        <taxon>Candidatus Dojkabacteria</taxon>
    </lineage>
</organism>
<dbReference type="AlphaFoldDB" id="A0A2M7W2Z4"/>
<dbReference type="SUPFAM" id="SSF53335">
    <property type="entry name" value="S-adenosyl-L-methionine-dependent methyltransferases"/>
    <property type="match status" value="1"/>
</dbReference>
<dbReference type="GO" id="GO:0016279">
    <property type="term" value="F:protein-lysine N-methyltransferase activity"/>
    <property type="evidence" value="ECO:0007669"/>
    <property type="project" value="InterPro"/>
</dbReference>